<dbReference type="Proteomes" id="UP000785679">
    <property type="component" value="Unassembled WGS sequence"/>
</dbReference>
<organism evidence="1 2">
    <name type="scientific">Halteria grandinella</name>
    <dbReference type="NCBI Taxonomy" id="5974"/>
    <lineage>
        <taxon>Eukaryota</taxon>
        <taxon>Sar</taxon>
        <taxon>Alveolata</taxon>
        <taxon>Ciliophora</taxon>
        <taxon>Intramacronucleata</taxon>
        <taxon>Spirotrichea</taxon>
        <taxon>Stichotrichia</taxon>
        <taxon>Sporadotrichida</taxon>
        <taxon>Halteriidae</taxon>
        <taxon>Halteria</taxon>
    </lineage>
</organism>
<dbReference type="AlphaFoldDB" id="A0A8J8NEL6"/>
<gene>
    <name evidence="1" type="ORF">FGO68_gene1195</name>
</gene>
<dbReference type="EMBL" id="RRYP01020376">
    <property type="protein sequence ID" value="TNV72940.1"/>
    <property type="molecule type" value="Genomic_DNA"/>
</dbReference>
<comment type="caution">
    <text evidence="1">The sequence shown here is derived from an EMBL/GenBank/DDBJ whole genome shotgun (WGS) entry which is preliminary data.</text>
</comment>
<reference evidence="1" key="1">
    <citation type="submission" date="2019-06" db="EMBL/GenBank/DDBJ databases">
        <authorList>
            <person name="Zheng W."/>
        </authorList>
    </citation>
    <scope>NUCLEOTIDE SEQUENCE</scope>
    <source>
        <strain evidence="1">QDHG01</strain>
    </source>
</reference>
<evidence type="ECO:0000313" key="2">
    <source>
        <dbReference type="Proteomes" id="UP000785679"/>
    </source>
</evidence>
<proteinExistence type="predicted"/>
<keyword evidence="2" id="KW-1185">Reference proteome</keyword>
<sequence>MDHDPNKVIQDMVYFTLHGYQDVKGTFTVRYGSKSCNILNINRFYSPLIIEDSTVQLISEIAHTSLS</sequence>
<accession>A0A8J8NEL6</accession>
<name>A0A8J8NEL6_HALGN</name>
<protein>
    <submittedName>
        <fullName evidence="1">Uncharacterized protein</fullName>
    </submittedName>
</protein>
<evidence type="ECO:0000313" key="1">
    <source>
        <dbReference type="EMBL" id="TNV72940.1"/>
    </source>
</evidence>